<keyword evidence="4 5" id="KW-0472">Membrane</keyword>
<organism evidence="6 7">
    <name type="scientific">Herbiconiux aconitum</name>
    <dbReference type="NCBI Taxonomy" id="2970913"/>
    <lineage>
        <taxon>Bacteria</taxon>
        <taxon>Bacillati</taxon>
        <taxon>Actinomycetota</taxon>
        <taxon>Actinomycetes</taxon>
        <taxon>Micrococcales</taxon>
        <taxon>Microbacteriaceae</taxon>
        <taxon>Herbiconiux</taxon>
    </lineage>
</organism>
<dbReference type="InterPro" id="IPR023908">
    <property type="entry name" value="xxxLxxG_rpt"/>
</dbReference>
<evidence type="ECO:0000256" key="5">
    <source>
        <dbReference type="SAM" id="Phobius"/>
    </source>
</evidence>
<keyword evidence="3 5" id="KW-1133">Transmembrane helix</keyword>
<feature type="transmembrane region" description="Helical" evidence="5">
    <location>
        <begin position="23"/>
        <end position="44"/>
    </location>
</feature>
<dbReference type="Gene3D" id="1.10.287.950">
    <property type="entry name" value="Methyl-accepting chemotaxis protein"/>
    <property type="match status" value="1"/>
</dbReference>
<proteinExistence type="predicted"/>
<name>A0ABT2GP52_9MICO</name>
<dbReference type="InterPro" id="IPR017500">
    <property type="entry name" value="Phage_infect_YhgE_N"/>
</dbReference>
<sequence>MTSLSSLVRRGDTGSLTPVARRVAIVLAVLTPLLIAGVAVTALVSPTQSAAAPSGPALPAAVVNQDVMVDVPQSDGTTTPVLAGKLLVSELTSGTSGQGFTWNVTDASTAAGGLKSGQYAAVVTIPSNFSASYVSISGTSPVQAELQVQTNGANSYVTEMLASALSTNLQAALSTQATKQFVTTTLGAFTTLNGSIGQAASAASELAGGADQLTTGAGQLATGLATAATGGAELNTGAQALAGGLNEISTATADLPEYADLLAEGTAGVSSGITFLKGRLADETVNSYGIDQSQKDLESTIAALRSEVAGGLPTDEIVRRLDRIELDAAGIRVRSFGVTLGLGLDALGVTALEGASNQVSAGAAQFAADIPQLTDGISQASSGATQLAAGTAGLSDGLNQLSAGAAQLTPGAAQLASGTHQLADGLQQATDQIPTYTTAQEDTISTVVANPVVTEQSDIAALPSPAAAIAAVAVPMALWIGAFAIYLLLTPFTRRGLASTASTFRVVVGSLWPAVVLGLVQAAVVATVLFFVGAHPAHVAGSILFSLFMSFAFVTLHQGLVALFGQAGRLLSLGLVVVQIAAAAVIIPNGLSSPLYTGLSSLLPLSHAITGMQALIGGGSLAVVAQEAVVLLVFAAIGLALSLIAVTRHRSRSLVQIVPLAPSPVAT</sequence>
<reference evidence="6" key="1">
    <citation type="submission" date="2022-08" db="EMBL/GenBank/DDBJ databases">
        <authorList>
            <person name="Deng Y."/>
            <person name="Han X.-F."/>
            <person name="Zhang Y.-Q."/>
        </authorList>
    </citation>
    <scope>NUCLEOTIDE SEQUENCE</scope>
    <source>
        <strain evidence="6">CPCC 205763</strain>
    </source>
</reference>
<feature type="transmembrane region" description="Helical" evidence="5">
    <location>
        <begin position="628"/>
        <end position="646"/>
    </location>
</feature>
<dbReference type="NCBIfam" id="TIGR03062">
    <property type="entry name" value="pip_yhgE_Cterm"/>
    <property type="match status" value="1"/>
</dbReference>
<evidence type="ECO:0000313" key="6">
    <source>
        <dbReference type="EMBL" id="MCS5717377.1"/>
    </source>
</evidence>
<keyword evidence="2 5" id="KW-0812">Transmembrane</keyword>
<dbReference type="PANTHER" id="PTHR43077:SF5">
    <property type="entry name" value="PHAGE INFECTION PROTEIN"/>
    <property type="match status" value="1"/>
</dbReference>
<comment type="subcellular location">
    <subcellularLocation>
        <location evidence="1">Membrane</location>
        <topology evidence="1">Multi-pass membrane protein</topology>
    </subcellularLocation>
</comment>
<dbReference type="InterPro" id="IPR017501">
    <property type="entry name" value="Phage_infect_YhgE_C"/>
</dbReference>
<gene>
    <name evidence="6" type="ORF">N1027_04415</name>
</gene>
<dbReference type="Proteomes" id="UP001165584">
    <property type="component" value="Unassembled WGS sequence"/>
</dbReference>
<evidence type="ECO:0000256" key="2">
    <source>
        <dbReference type="ARBA" id="ARBA00022692"/>
    </source>
</evidence>
<keyword evidence="7" id="KW-1185">Reference proteome</keyword>
<evidence type="ECO:0000313" key="7">
    <source>
        <dbReference type="Proteomes" id="UP001165584"/>
    </source>
</evidence>
<protein>
    <submittedName>
        <fullName evidence="6">YhgE/Pip family protein</fullName>
    </submittedName>
</protein>
<dbReference type="EMBL" id="JANLCM010000001">
    <property type="protein sequence ID" value="MCS5717377.1"/>
    <property type="molecule type" value="Genomic_DNA"/>
</dbReference>
<dbReference type="PANTHER" id="PTHR43077">
    <property type="entry name" value="TRANSPORT PERMEASE YVFS-RELATED"/>
    <property type="match status" value="1"/>
</dbReference>
<evidence type="ECO:0000256" key="1">
    <source>
        <dbReference type="ARBA" id="ARBA00004141"/>
    </source>
</evidence>
<dbReference type="RefSeq" id="WP_259505575.1">
    <property type="nucleotide sequence ID" value="NZ_JANLCM010000001.1"/>
</dbReference>
<accession>A0ABT2GP52</accession>
<dbReference type="InterPro" id="IPR051328">
    <property type="entry name" value="T7SS_ABC-Transporter"/>
</dbReference>
<dbReference type="Gene3D" id="3.40.1710.10">
    <property type="entry name" value="abc type-2 transporter like domain"/>
    <property type="match status" value="1"/>
</dbReference>
<feature type="transmembrane region" description="Helical" evidence="5">
    <location>
        <begin position="539"/>
        <end position="563"/>
    </location>
</feature>
<feature type="transmembrane region" description="Helical" evidence="5">
    <location>
        <begin position="466"/>
        <end position="489"/>
    </location>
</feature>
<feature type="transmembrane region" description="Helical" evidence="5">
    <location>
        <begin position="510"/>
        <end position="533"/>
    </location>
</feature>
<dbReference type="NCBIfam" id="TIGR03057">
    <property type="entry name" value="xxxLxxG_by_4"/>
    <property type="match status" value="6"/>
</dbReference>
<feature type="transmembrane region" description="Helical" evidence="5">
    <location>
        <begin position="570"/>
        <end position="591"/>
    </location>
</feature>
<dbReference type="NCBIfam" id="TIGR03061">
    <property type="entry name" value="pip_yhgE_Nterm"/>
    <property type="match status" value="1"/>
</dbReference>
<evidence type="ECO:0000256" key="3">
    <source>
        <dbReference type="ARBA" id="ARBA00022989"/>
    </source>
</evidence>
<comment type="caution">
    <text evidence="6">The sequence shown here is derived from an EMBL/GenBank/DDBJ whole genome shotgun (WGS) entry which is preliminary data.</text>
</comment>
<evidence type="ECO:0000256" key="4">
    <source>
        <dbReference type="ARBA" id="ARBA00023136"/>
    </source>
</evidence>